<dbReference type="Proteomes" id="UP000006431">
    <property type="component" value="Unassembled WGS sequence"/>
</dbReference>
<evidence type="ECO:0000313" key="1">
    <source>
        <dbReference type="EMBL" id="EHP29265.1"/>
    </source>
</evidence>
<dbReference type="RefSeq" id="WP_008339028.1">
    <property type="nucleotide sequence ID" value="NZ_AFRZ01000001.1"/>
</dbReference>
<accession>B6BMF7</accession>
<organism evidence="1 2">
    <name type="scientific">Sulfurimonas gotlandica (strain DSM 19862 / JCM 16533 / GD1)</name>
    <dbReference type="NCBI Taxonomy" id="929558"/>
    <lineage>
        <taxon>Bacteria</taxon>
        <taxon>Pseudomonadati</taxon>
        <taxon>Campylobacterota</taxon>
        <taxon>Epsilonproteobacteria</taxon>
        <taxon>Campylobacterales</taxon>
        <taxon>Sulfurimonadaceae</taxon>
        <taxon>Sulfurimonas</taxon>
    </lineage>
</organism>
<dbReference type="AlphaFoldDB" id="B6BMF7"/>
<sequence length="73" mass="8601">MAAFDWDEYKEFKKFSGKEDKLQVAIDFVKSYYNMSGPREIYNMLAEDDIGQLLLNKRDITDAEGLEDFMFQS</sequence>
<gene>
    <name evidence="1" type="ORF">SMGD1_0738</name>
</gene>
<keyword evidence="2" id="KW-1185">Reference proteome</keyword>
<dbReference type="PATRIC" id="fig|929558.5.peg.737"/>
<evidence type="ECO:0000313" key="2">
    <source>
        <dbReference type="Proteomes" id="UP000006431"/>
    </source>
</evidence>
<dbReference type="HOGENOM" id="CLU_2703485_0_0_7"/>
<name>B6BMF7_SULGG</name>
<reference evidence="1 2" key="1">
    <citation type="journal article" date="2012" name="Proc. Natl. Acad. Sci. U.S.A.">
        <title>Genome and physiology of a model Epsilonproteobacterium responsible for sulfide detoxification in marine oxygen depletion zones.</title>
        <authorList>
            <person name="Grote J."/>
            <person name="Schott T."/>
            <person name="Bruckner C.G."/>
            <person name="Glockner F.O."/>
            <person name="Jost G."/>
            <person name="Teeling H."/>
            <person name="Labrenz M."/>
            <person name="Jurgens K."/>
        </authorList>
    </citation>
    <scope>NUCLEOTIDE SEQUENCE [LARGE SCALE GENOMIC DNA]</scope>
    <source>
        <strain evidence="1 2">GD1</strain>
    </source>
</reference>
<protein>
    <submittedName>
        <fullName evidence="1">Uncharacterized protein</fullName>
    </submittedName>
</protein>
<dbReference type="STRING" id="929558.SMGD1_0738"/>
<proteinExistence type="predicted"/>
<accession>H1FWM4</accession>
<dbReference type="EMBL" id="AFRZ01000001">
    <property type="protein sequence ID" value="EHP29265.1"/>
    <property type="molecule type" value="Genomic_DNA"/>
</dbReference>
<dbReference type="OrthoDB" id="5334786at2"/>
<comment type="caution">
    <text evidence="1">The sequence shown here is derived from an EMBL/GenBank/DDBJ whole genome shotgun (WGS) entry which is preliminary data.</text>
</comment>